<protein>
    <submittedName>
        <fullName evidence="1">Uncharacterized protein</fullName>
    </submittedName>
</protein>
<dbReference type="EMBL" id="JABZXL010000020">
    <property type="protein sequence ID" value="MBF1659589.1"/>
    <property type="molecule type" value="Genomic_DNA"/>
</dbReference>
<accession>A0A930L606</accession>
<reference evidence="1" key="1">
    <citation type="submission" date="2020-04" db="EMBL/GenBank/DDBJ databases">
        <title>Deep metagenomics examines the oral microbiome during advanced dental caries in children, revealing novel taxa and co-occurrences with host molecules.</title>
        <authorList>
            <person name="Baker J.L."/>
            <person name="Morton J.T."/>
            <person name="Dinis M."/>
            <person name="Alvarez R."/>
            <person name="Tran N.C."/>
            <person name="Knight R."/>
            <person name="Edlund A."/>
        </authorList>
    </citation>
    <scope>NUCLEOTIDE SEQUENCE</scope>
    <source>
        <strain evidence="1">JCVI_29_bin.11</strain>
    </source>
</reference>
<organism evidence="1 2">
    <name type="scientific">Rothia mucilaginosa</name>
    <dbReference type="NCBI Taxonomy" id="43675"/>
    <lineage>
        <taxon>Bacteria</taxon>
        <taxon>Bacillati</taxon>
        <taxon>Actinomycetota</taxon>
        <taxon>Actinomycetes</taxon>
        <taxon>Micrococcales</taxon>
        <taxon>Micrococcaceae</taxon>
        <taxon>Rothia</taxon>
    </lineage>
</organism>
<dbReference type="AlphaFoldDB" id="A0A930L606"/>
<proteinExistence type="predicted"/>
<evidence type="ECO:0000313" key="1">
    <source>
        <dbReference type="EMBL" id="MBF1659589.1"/>
    </source>
</evidence>
<comment type="caution">
    <text evidence="1">The sequence shown here is derived from an EMBL/GenBank/DDBJ whole genome shotgun (WGS) entry which is preliminary data.</text>
</comment>
<dbReference type="Proteomes" id="UP000713964">
    <property type="component" value="Unassembled WGS sequence"/>
</dbReference>
<name>A0A930L606_9MICC</name>
<evidence type="ECO:0000313" key="2">
    <source>
        <dbReference type="Proteomes" id="UP000713964"/>
    </source>
</evidence>
<gene>
    <name evidence="1" type="ORF">HXO58_07120</name>
</gene>
<sequence length="162" mass="17096">MTGYARVTGRVLGPEGLGRMGTVEFFPAQSYQAVEEDGVRSSVVHYAAGRLRPDGFLVNARDEKFLKVVAPAALAPGEKNYRVVIDIPGDLGGRREFGAHLVAGISVDLTDIIRGVEVSDLTPPPSGSPLVRESQDGDLEAVNAPDVVDIGGGILTWRDGLG</sequence>